<name>A0ABR8NCN0_9ACTN</name>
<comment type="caution">
    <text evidence="3">The sequence shown here is derived from an EMBL/GenBank/DDBJ whole genome shotgun (WGS) entry which is preliminary data.</text>
</comment>
<dbReference type="PANTHER" id="PTHR11908">
    <property type="entry name" value="XANTHINE DEHYDROGENASE"/>
    <property type="match status" value="1"/>
</dbReference>
<dbReference type="Pfam" id="PF20256">
    <property type="entry name" value="MoCoBD_2"/>
    <property type="match status" value="1"/>
</dbReference>
<proteinExistence type="predicted"/>
<sequence length="757" mass="79077">MPERLGTEFGRRDGVDKASGRSRYTDDLASVPGTLHAAIARSEVSAGRLLAVDVDAARAFPGVVDVVTASDAPATLQGLFVADEPLLAVDRVRYRGEPIALVVAETRRAARAAALLVSPTIEAEPAVLTLEAAMAPDAVEVHAGQPNYTESSSITRGDVDAVFADAAHVVCTIVDSHRVHQTFIEPRAAVAEFSEGRLQVTCTTQAPFEVRSGLSSLFGLPMSQVGVRVPTLGGGFGGKLHLGMAAFASLLAMRTEQRVSLLCSREEEFLSPAPRENSHIELESAVGFDGSVLARRARVVLDSGAYAYDTPPIGSVAALQACGPYRADHVRIEAGYVHTHTVPTGSYRGPSGPQMSYAVEKHMNDIAERVGISFEAVREINALRDGDLGPTGHEMRDPAMATVLARARAYLEQWRAEAGPTDAGRLRGFGLGCAIWTVSPIGGSVAVTMNEDATATVLTGATEIGTGAVSETLAAIVADGLGIEPAAVHISSGDTDRGSYDHGSQGSRTLYGVGTALVSAVDQVRDILVQRFADDAEAAVEDCEVVDGKIAIRGVTGSEKALREVIGSAMGVSGPVAANGRFQPAAVPHDPGCVSGWVGAFNEPTFHAHVAQVEVDLATGVIEVQRYAAIHDTGPVLNPQGARGQVHGGVVQGLGYALTEEISADGDGRILNPNLHDYRVPTILDVPDQIDVSFVTEHPGSHGYRGIKGIGEAPAVPGAAAIGTALRDAVGRQPATCSLSAERVLRMLEHEGETDVA</sequence>
<evidence type="ECO:0000256" key="1">
    <source>
        <dbReference type="SAM" id="MobiDB-lite"/>
    </source>
</evidence>
<evidence type="ECO:0000259" key="2">
    <source>
        <dbReference type="SMART" id="SM01008"/>
    </source>
</evidence>
<dbReference type="InterPro" id="IPR036856">
    <property type="entry name" value="Ald_Oxase/Xan_DH_a/b_sf"/>
</dbReference>
<dbReference type="RefSeq" id="WP_191194016.1">
    <property type="nucleotide sequence ID" value="NZ_JACXYZ010000001.1"/>
</dbReference>
<dbReference type="Pfam" id="PF02738">
    <property type="entry name" value="MoCoBD_1"/>
    <property type="match status" value="1"/>
</dbReference>
<dbReference type="SMART" id="SM01008">
    <property type="entry name" value="Ald_Xan_dh_C"/>
    <property type="match status" value="1"/>
</dbReference>
<dbReference type="EMBL" id="JACXYZ010000001">
    <property type="protein sequence ID" value="MBD3924229.1"/>
    <property type="molecule type" value="Genomic_DNA"/>
</dbReference>
<evidence type="ECO:0000313" key="4">
    <source>
        <dbReference type="Proteomes" id="UP000618818"/>
    </source>
</evidence>
<dbReference type="SUPFAM" id="SSF56003">
    <property type="entry name" value="Molybdenum cofactor-binding domain"/>
    <property type="match status" value="1"/>
</dbReference>
<reference evidence="3 4" key="1">
    <citation type="submission" date="2020-09" db="EMBL/GenBank/DDBJ databases">
        <title>novel species in genus Nocardioides.</title>
        <authorList>
            <person name="Zhang G."/>
        </authorList>
    </citation>
    <scope>NUCLEOTIDE SEQUENCE [LARGE SCALE GENOMIC DNA]</scope>
    <source>
        <strain evidence="3 4">KCTC 39551</strain>
    </source>
</reference>
<gene>
    <name evidence="3" type="ORF">IEZ26_06320</name>
</gene>
<dbReference type="Proteomes" id="UP000618818">
    <property type="component" value="Unassembled WGS sequence"/>
</dbReference>
<protein>
    <submittedName>
        <fullName evidence="3">Xanthine dehydrogenase family protein</fullName>
    </submittedName>
</protein>
<accession>A0ABR8NCN0</accession>
<dbReference type="Gene3D" id="3.30.365.10">
    <property type="entry name" value="Aldehyde oxidase/xanthine dehydrogenase, molybdopterin binding domain"/>
    <property type="match status" value="4"/>
</dbReference>
<dbReference type="InterPro" id="IPR016208">
    <property type="entry name" value="Ald_Oxase/xanthine_DH-like"/>
</dbReference>
<keyword evidence="4" id="KW-1185">Reference proteome</keyword>
<feature type="domain" description="Aldehyde oxidase/xanthine dehydrogenase a/b hammerhead" evidence="2">
    <location>
        <begin position="19"/>
        <end position="125"/>
    </location>
</feature>
<evidence type="ECO:0000313" key="3">
    <source>
        <dbReference type="EMBL" id="MBD3924229.1"/>
    </source>
</evidence>
<dbReference type="SUPFAM" id="SSF54665">
    <property type="entry name" value="CO dehydrogenase molybdoprotein N-domain-like"/>
    <property type="match status" value="1"/>
</dbReference>
<feature type="region of interest" description="Disordered" evidence="1">
    <location>
        <begin position="1"/>
        <end position="22"/>
    </location>
</feature>
<dbReference type="InterPro" id="IPR000674">
    <property type="entry name" value="Ald_Oxase/Xan_DH_a/b"/>
</dbReference>
<dbReference type="PANTHER" id="PTHR11908:SF157">
    <property type="entry name" value="XANTHINE DEHYDROGENASE SUBUNIT D-RELATED"/>
    <property type="match status" value="1"/>
</dbReference>
<dbReference type="InterPro" id="IPR046867">
    <property type="entry name" value="AldOxase/xan_DH_MoCoBD2"/>
</dbReference>
<organism evidence="3 4">
    <name type="scientific">Nocardioides cavernae</name>
    <dbReference type="NCBI Taxonomy" id="1921566"/>
    <lineage>
        <taxon>Bacteria</taxon>
        <taxon>Bacillati</taxon>
        <taxon>Actinomycetota</taxon>
        <taxon>Actinomycetes</taxon>
        <taxon>Propionibacteriales</taxon>
        <taxon>Nocardioidaceae</taxon>
        <taxon>Nocardioides</taxon>
    </lineage>
</organism>
<dbReference type="Gene3D" id="3.90.1170.50">
    <property type="entry name" value="Aldehyde oxidase/xanthine dehydrogenase, a/b hammerhead"/>
    <property type="match status" value="1"/>
</dbReference>
<dbReference type="InterPro" id="IPR037165">
    <property type="entry name" value="AldOxase/xan_DH_Mopterin-bd_sf"/>
</dbReference>
<dbReference type="InterPro" id="IPR008274">
    <property type="entry name" value="AldOxase/xan_DH_MoCoBD1"/>
</dbReference>
<dbReference type="Pfam" id="PF01315">
    <property type="entry name" value="Ald_Xan_dh_C"/>
    <property type="match status" value="1"/>
</dbReference>